<evidence type="ECO:0000256" key="1">
    <source>
        <dbReference type="SAM" id="MobiDB-lite"/>
    </source>
</evidence>
<comment type="caution">
    <text evidence="2">The sequence shown here is derived from an EMBL/GenBank/DDBJ whole genome shotgun (WGS) entry which is preliminary data.</text>
</comment>
<reference evidence="2 3" key="1">
    <citation type="journal article" date="2015" name="Genome Biol.">
        <title>Comparative genomics of Steinernema reveals deeply conserved gene regulatory networks.</title>
        <authorList>
            <person name="Dillman A.R."/>
            <person name="Macchietto M."/>
            <person name="Porter C.F."/>
            <person name="Rogers A."/>
            <person name="Williams B."/>
            <person name="Antoshechkin I."/>
            <person name="Lee M.M."/>
            <person name="Goodwin Z."/>
            <person name="Lu X."/>
            <person name="Lewis E.E."/>
            <person name="Goodrich-Blair H."/>
            <person name="Stock S.P."/>
            <person name="Adams B.J."/>
            <person name="Sternberg P.W."/>
            <person name="Mortazavi A."/>
        </authorList>
    </citation>
    <scope>NUCLEOTIDE SEQUENCE [LARGE SCALE GENOMIC DNA]</scope>
    <source>
        <strain evidence="2 3">ALL</strain>
    </source>
</reference>
<dbReference type="AlphaFoldDB" id="A0A4U5MIU7"/>
<evidence type="ECO:0000313" key="3">
    <source>
        <dbReference type="Proteomes" id="UP000298663"/>
    </source>
</evidence>
<evidence type="ECO:0000313" key="2">
    <source>
        <dbReference type="EMBL" id="TKR69299.1"/>
    </source>
</evidence>
<proteinExistence type="predicted"/>
<accession>A0A4U5MIU7</accession>
<reference evidence="2 3" key="2">
    <citation type="journal article" date="2019" name="G3 (Bethesda)">
        <title>Hybrid Assembly of the Genome of the Entomopathogenic Nematode Steinernema carpocapsae Identifies the X-Chromosome.</title>
        <authorList>
            <person name="Serra L."/>
            <person name="Macchietto M."/>
            <person name="Macias-Munoz A."/>
            <person name="McGill C.J."/>
            <person name="Rodriguez I.M."/>
            <person name="Rodriguez B."/>
            <person name="Murad R."/>
            <person name="Mortazavi A."/>
        </authorList>
    </citation>
    <scope>NUCLEOTIDE SEQUENCE [LARGE SCALE GENOMIC DNA]</scope>
    <source>
        <strain evidence="2 3">ALL</strain>
    </source>
</reference>
<protein>
    <submittedName>
        <fullName evidence="2">Uncharacterized protein</fullName>
    </submittedName>
</protein>
<gene>
    <name evidence="2" type="ORF">L596_021475</name>
</gene>
<feature type="region of interest" description="Disordered" evidence="1">
    <location>
        <begin position="1"/>
        <end position="24"/>
    </location>
</feature>
<organism evidence="2 3">
    <name type="scientific">Steinernema carpocapsae</name>
    <name type="common">Entomopathogenic nematode</name>
    <dbReference type="NCBI Taxonomy" id="34508"/>
    <lineage>
        <taxon>Eukaryota</taxon>
        <taxon>Metazoa</taxon>
        <taxon>Ecdysozoa</taxon>
        <taxon>Nematoda</taxon>
        <taxon>Chromadorea</taxon>
        <taxon>Rhabditida</taxon>
        <taxon>Tylenchina</taxon>
        <taxon>Panagrolaimomorpha</taxon>
        <taxon>Strongyloidoidea</taxon>
        <taxon>Steinernematidae</taxon>
        <taxon>Steinernema</taxon>
    </lineage>
</organism>
<dbReference type="EMBL" id="AZBU02000007">
    <property type="protein sequence ID" value="TKR69299.1"/>
    <property type="molecule type" value="Genomic_DNA"/>
</dbReference>
<keyword evidence="3" id="KW-1185">Reference proteome</keyword>
<name>A0A4U5MIU7_STECR</name>
<dbReference type="Proteomes" id="UP000298663">
    <property type="component" value="Unassembled WGS sequence"/>
</dbReference>
<sequence length="87" mass="10010">MANNLQNSQLEARTPYESVSEQSKDSNSCLRFYFPGSGVSVLLQPHMLKRRRTRQRERWMIFTRHLPSPTSDFSLTATDQACSMTLA</sequence>